<evidence type="ECO:0000313" key="2">
    <source>
        <dbReference type="EMBL" id="PAA15136.1"/>
    </source>
</evidence>
<sequence length="102" mass="11925">MYRRLLSIVVIGLSLSACVPYYSGSTGYYRSEVYTAPVLYYDGGYRPYYVYPRSYYAPPPRYYQGSRYYPAPHGYYRERGYRPGHRPGYGAGSGHDWGWRGR</sequence>
<evidence type="ECO:0000256" key="1">
    <source>
        <dbReference type="SAM" id="MobiDB-lite"/>
    </source>
</evidence>
<dbReference type="PROSITE" id="PS51257">
    <property type="entry name" value="PROKAR_LIPOPROTEIN"/>
    <property type="match status" value="1"/>
</dbReference>
<evidence type="ECO:0000313" key="3">
    <source>
        <dbReference type="Proteomes" id="UP000215861"/>
    </source>
</evidence>
<gene>
    <name evidence="2" type="ORF">CJU81_02790</name>
</gene>
<reference evidence="2 3" key="1">
    <citation type="submission" date="2017-08" db="EMBL/GenBank/DDBJ databases">
        <title>Genomic and metabolic characterisation of spoilage-associated Pseudomonas species.</title>
        <authorList>
            <person name="Stanborough T."/>
            <person name="Fegan N."/>
            <person name="Powell S.M."/>
            <person name="Singh T."/>
            <person name="Tamplin M.L."/>
            <person name="Chandry P.S."/>
        </authorList>
    </citation>
    <scope>NUCLEOTIDE SEQUENCE [LARGE SCALE GENOMIC DNA]</scope>
    <source>
        <strain evidence="2 3">F1801</strain>
    </source>
</reference>
<comment type="caution">
    <text evidence="2">The sequence shown here is derived from an EMBL/GenBank/DDBJ whole genome shotgun (WGS) entry which is preliminary data.</text>
</comment>
<evidence type="ECO:0008006" key="4">
    <source>
        <dbReference type="Google" id="ProtNLM"/>
    </source>
</evidence>
<dbReference type="EMBL" id="NQKQ01000002">
    <property type="protein sequence ID" value="PAA15136.1"/>
    <property type="molecule type" value="Genomic_DNA"/>
</dbReference>
<name>A0A267ARG8_PSEFR</name>
<dbReference type="AlphaFoldDB" id="A0A267ARG8"/>
<dbReference type="Proteomes" id="UP000215861">
    <property type="component" value="Unassembled WGS sequence"/>
</dbReference>
<accession>A0A267ARG8</accession>
<proteinExistence type="predicted"/>
<organism evidence="2 3">
    <name type="scientific">Pseudomonas fragi</name>
    <dbReference type="NCBI Taxonomy" id="296"/>
    <lineage>
        <taxon>Bacteria</taxon>
        <taxon>Pseudomonadati</taxon>
        <taxon>Pseudomonadota</taxon>
        <taxon>Gammaproteobacteria</taxon>
        <taxon>Pseudomonadales</taxon>
        <taxon>Pseudomonadaceae</taxon>
        <taxon>Pseudomonas</taxon>
    </lineage>
</organism>
<protein>
    <recommendedName>
        <fullName evidence="4">Lipoprotein</fullName>
    </recommendedName>
</protein>
<feature type="region of interest" description="Disordered" evidence="1">
    <location>
        <begin position="79"/>
        <end position="102"/>
    </location>
</feature>